<organism evidence="8 9">
    <name type="scientific">Corynespora cassiicola Philippines</name>
    <dbReference type="NCBI Taxonomy" id="1448308"/>
    <lineage>
        <taxon>Eukaryota</taxon>
        <taxon>Fungi</taxon>
        <taxon>Dikarya</taxon>
        <taxon>Ascomycota</taxon>
        <taxon>Pezizomycotina</taxon>
        <taxon>Dothideomycetes</taxon>
        <taxon>Pleosporomycetidae</taxon>
        <taxon>Pleosporales</taxon>
        <taxon>Corynesporascaceae</taxon>
        <taxon>Corynespora</taxon>
    </lineage>
</organism>
<evidence type="ECO:0000313" key="8">
    <source>
        <dbReference type="EMBL" id="PSN68978.1"/>
    </source>
</evidence>
<feature type="compositionally biased region" description="Polar residues" evidence="6">
    <location>
        <begin position="1127"/>
        <end position="1138"/>
    </location>
</feature>
<dbReference type="InterPro" id="IPR003960">
    <property type="entry name" value="ATPase_AAA_CS"/>
</dbReference>
<feature type="domain" description="AAA+ ATPase" evidence="7">
    <location>
        <begin position="839"/>
        <end position="973"/>
    </location>
</feature>
<dbReference type="PROSITE" id="PS00674">
    <property type="entry name" value="AAA"/>
    <property type="match status" value="1"/>
</dbReference>
<keyword evidence="2" id="KW-0547">Nucleotide-binding</keyword>
<comment type="subcellular location">
    <subcellularLocation>
        <location evidence="1">Mitochondrion outer membrane</location>
        <topology evidence="1">Single-pass membrane protein</topology>
    </subcellularLocation>
</comment>
<reference evidence="8 9" key="1">
    <citation type="journal article" date="2018" name="Front. Microbiol.">
        <title>Genome-Wide Analysis of Corynespora cassiicola Leaf Fall Disease Putative Effectors.</title>
        <authorList>
            <person name="Lopez D."/>
            <person name="Ribeiro S."/>
            <person name="Label P."/>
            <person name="Fumanal B."/>
            <person name="Venisse J.S."/>
            <person name="Kohler A."/>
            <person name="de Oliveira R.R."/>
            <person name="Labutti K."/>
            <person name="Lipzen A."/>
            <person name="Lail K."/>
            <person name="Bauer D."/>
            <person name="Ohm R.A."/>
            <person name="Barry K.W."/>
            <person name="Spatafora J."/>
            <person name="Grigoriev I.V."/>
            <person name="Martin F.M."/>
            <person name="Pujade-Renaud V."/>
        </authorList>
    </citation>
    <scope>NUCLEOTIDE SEQUENCE [LARGE SCALE GENOMIC DNA]</scope>
    <source>
        <strain evidence="8 9">Philippines</strain>
    </source>
</reference>
<dbReference type="SUPFAM" id="SSF52540">
    <property type="entry name" value="P-loop containing nucleoside triphosphate hydrolases"/>
    <property type="match status" value="1"/>
</dbReference>
<dbReference type="GO" id="GO:0005741">
    <property type="term" value="C:mitochondrial outer membrane"/>
    <property type="evidence" value="ECO:0007669"/>
    <property type="project" value="UniProtKB-SubCell"/>
</dbReference>
<protein>
    <submittedName>
        <fullName evidence="8">AAA-domain-containing protein</fullName>
    </submittedName>
</protein>
<dbReference type="Pfam" id="PF00004">
    <property type="entry name" value="AAA"/>
    <property type="match status" value="1"/>
</dbReference>
<feature type="non-terminal residue" evidence="8">
    <location>
        <position position="1138"/>
    </location>
</feature>
<feature type="non-terminal residue" evidence="8">
    <location>
        <position position="1"/>
    </location>
</feature>
<dbReference type="InterPro" id="IPR027417">
    <property type="entry name" value="P-loop_NTPase"/>
</dbReference>
<dbReference type="InterPro" id="IPR056027">
    <property type="entry name" value="DUF7608"/>
</dbReference>
<dbReference type="SMART" id="SM00382">
    <property type="entry name" value="AAA"/>
    <property type="match status" value="1"/>
</dbReference>
<evidence type="ECO:0000256" key="2">
    <source>
        <dbReference type="ARBA" id="ARBA00022741"/>
    </source>
</evidence>
<feature type="compositionally biased region" description="Polar residues" evidence="6">
    <location>
        <begin position="29"/>
        <end position="39"/>
    </location>
</feature>
<feature type="region of interest" description="Disordered" evidence="6">
    <location>
        <begin position="355"/>
        <end position="376"/>
    </location>
</feature>
<dbReference type="InterPro" id="IPR003959">
    <property type="entry name" value="ATPase_AAA_core"/>
</dbReference>
<dbReference type="AlphaFoldDB" id="A0A2T2NV65"/>
<dbReference type="Gene3D" id="1.10.8.60">
    <property type="match status" value="1"/>
</dbReference>
<evidence type="ECO:0000256" key="6">
    <source>
        <dbReference type="SAM" id="MobiDB-lite"/>
    </source>
</evidence>
<dbReference type="PANTHER" id="PTHR45644:SF56">
    <property type="entry name" value="AAA ATPASE, PUTATIVE (AFU_ORTHOLOGUE AFUA_2G12920)-RELATED"/>
    <property type="match status" value="1"/>
</dbReference>
<feature type="region of interest" description="Disordered" evidence="6">
    <location>
        <begin position="1110"/>
        <end position="1138"/>
    </location>
</feature>
<dbReference type="InterPro" id="IPR041569">
    <property type="entry name" value="AAA_lid_3"/>
</dbReference>
<name>A0A2T2NV65_CORCC</name>
<evidence type="ECO:0000256" key="3">
    <source>
        <dbReference type="ARBA" id="ARBA00022787"/>
    </source>
</evidence>
<keyword evidence="5" id="KW-0496">Mitochondrion</keyword>
<dbReference type="PANTHER" id="PTHR45644">
    <property type="entry name" value="AAA ATPASE, PUTATIVE (AFU_ORTHOLOGUE AFUA_2G12920)-RELATED-RELATED"/>
    <property type="match status" value="1"/>
</dbReference>
<dbReference type="Proteomes" id="UP000240883">
    <property type="component" value="Unassembled WGS sequence"/>
</dbReference>
<keyword evidence="9" id="KW-1185">Reference proteome</keyword>
<dbReference type="InterPro" id="IPR003593">
    <property type="entry name" value="AAA+_ATPase"/>
</dbReference>
<feature type="compositionally biased region" description="Polar residues" evidence="6">
    <location>
        <begin position="1050"/>
        <end position="1060"/>
    </location>
</feature>
<accession>A0A2T2NV65</accession>
<evidence type="ECO:0000259" key="7">
    <source>
        <dbReference type="SMART" id="SM00382"/>
    </source>
</evidence>
<dbReference type="Pfam" id="PF24581">
    <property type="entry name" value="DUF7608"/>
    <property type="match status" value="1"/>
</dbReference>
<feature type="region of interest" description="Disordered" evidence="6">
    <location>
        <begin position="733"/>
        <end position="775"/>
    </location>
</feature>
<feature type="region of interest" description="Disordered" evidence="6">
    <location>
        <begin position="1037"/>
        <end position="1061"/>
    </location>
</feature>
<keyword evidence="4" id="KW-0067">ATP-binding</keyword>
<dbReference type="OrthoDB" id="39734at2759"/>
<evidence type="ECO:0000256" key="1">
    <source>
        <dbReference type="ARBA" id="ARBA00004572"/>
    </source>
</evidence>
<dbReference type="Gene3D" id="3.40.50.300">
    <property type="entry name" value="P-loop containing nucleotide triphosphate hydrolases"/>
    <property type="match status" value="1"/>
</dbReference>
<keyword evidence="3" id="KW-0472">Membrane</keyword>
<proteinExistence type="predicted"/>
<dbReference type="InterPro" id="IPR051701">
    <property type="entry name" value="Mito_OM_Translocase_MSP1"/>
</dbReference>
<feature type="region of interest" description="Disordered" evidence="6">
    <location>
        <begin position="1"/>
        <end position="67"/>
    </location>
</feature>
<evidence type="ECO:0000313" key="9">
    <source>
        <dbReference type="Proteomes" id="UP000240883"/>
    </source>
</evidence>
<dbReference type="EMBL" id="KZ678133">
    <property type="protein sequence ID" value="PSN68978.1"/>
    <property type="molecule type" value="Genomic_DNA"/>
</dbReference>
<sequence>ARLIRRRRYPLPSRSRSFHSTRFLAQDPNLPSSSDNTPIDPNGASKNRDKVAVADQPGPEAEDAEVLAQKLQRSRELARRYSSALRRSQRRNRAQDLPPVHIPDWFLKRRVTRREERPPAVMLPGRQSFALTISPPETGDQATLSYSASSWSDGVESLSQLVRAMWREGLDDDLRKVFADELSKRVGAQESENLVKALQAEGKEKQNDPKEEASVQERIQGLHDLWLRSKSQSPSILPTAPVASLAIAEIRAHIVASLSAVRPSIHDTYPSTKTNLILHSPCPAHERKVRAALMTIADELNSDIIELDAQALAQIGGDYIGEGSEPSPYSIRSLGYETYRLSSEFDGFEEPMRDDMQDEEVEATAGQPPSSDPKKLGVPILAVAPALVKSLFPNLQNMQFSGNGQAESASTANEQPRQQTQAEIQLEEMKLTALLESLLDANELKRSRGIRSVPNSLAVQSSENPSTANSKREKPKFFDFSLATEGAEVDLSEALPHELGVGTSLTIKVGSSGRSPKFPPKSKIVYIKDIKELNATQYGGRIIQKLEDIVRKQRSAGESIILVGTTCSEDLTPELSATGVRDLQADGEAGYFRTIVVPMDMEPSQVMPERTTGGMGRSSMEKVKFRRVNLLHIQDMLRSLDPSASENISDLDLTSQYARKLGPMLPQLLSSRVLTYDEVHRIALTALGLHLSDPINPQLSWTHVALAMGLLKASDEIKFAFVRQVRRGSASLKDINETLDTPPGYNSNKGTWSHKGQEHSSQGHQKPSRSFQDKLKRISASATKHEKKLMPGIADPDQIKTTFDQVHVPKETLDAIRTLTSLSLLRPDAFDYGVLATEKISGSLLYGPPGTGKTLLAKAVAKESGSTVLEVSGSQIMDKYVGEGEKNVTAVFSLARKLSPCIVFLDEADAILATRDAGHERTSHRDILNQFLKEWDGLNDLSVFVMVATNRPFDLDDAVIRRLPRRLLVDLPTQEDRREILKIHLRGEQLDESVDLEELSKRTPFYSGSDLKNLAVSAALACVKEENEQAAIAAAKAATEAPETDHKHTQQNLGSASSSPLLFPGDQKYEFPERRILYARHFEKALEDITASISEDMSSLTAIKKFDEQYGDKKGKRKKNPYGFGINAQSNENTARVR</sequence>
<keyword evidence="3" id="KW-1000">Mitochondrion outer membrane</keyword>
<dbReference type="GO" id="GO:0016887">
    <property type="term" value="F:ATP hydrolysis activity"/>
    <property type="evidence" value="ECO:0007669"/>
    <property type="project" value="InterPro"/>
</dbReference>
<feature type="compositionally biased region" description="Polar residues" evidence="6">
    <location>
        <begin position="759"/>
        <end position="770"/>
    </location>
</feature>
<gene>
    <name evidence="8" type="ORF">BS50DRAFT_462161</name>
</gene>
<dbReference type="GO" id="GO:0005524">
    <property type="term" value="F:ATP binding"/>
    <property type="evidence" value="ECO:0007669"/>
    <property type="project" value="UniProtKB-KW"/>
</dbReference>
<evidence type="ECO:0000256" key="4">
    <source>
        <dbReference type="ARBA" id="ARBA00022840"/>
    </source>
</evidence>
<dbReference type="Pfam" id="PF17862">
    <property type="entry name" value="AAA_lid_3"/>
    <property type="match status" value="1"/>
</dbReference>
<dbReference type="STRING" id="1448308.A0A2T2NV65"/>
<evidence type="ECO:0000256" key="5">
    <source>
        <dbReference type="ARBA" id="ARBA00023128"/>
    </source>
</evidence>